<reference evidence="6" key="1">
    <citation type="submission" date="2021-01" db="EMBL/GenBank/DDBJ databases">
        <authorList>
            <person name="Corre E."/>
            <person name="Pelletier E."/>
            <person name="Niang G."/>
            <person name="Scheremetjew M."/>
            <person name="Finn R."/>
            <person name="Kale V."/>
            <person name="Holt S."/>
            <person name="Cochrane G."/>
            <person name="Meng A."/>
            <person name="Brown T."/>
            <person name="Cohen L."/>
        </authorList>
    </citation>
    <scope>NUCLEOTIDE SEQUENCE</scope>
    <source>
        <strain evidence="6">CCMP3303</strain>
    </source>
</reference>
<evidence type="ECO:0000313" key="6">
    <source>
        <dbReference type="EMBL" id="CAD8379102.1"/>
    </source>
</evidence>
<dbReference type="PANTHER" id="PTHR38894:SF1">
    <property type="entry name" value="TRANSMEMBRANE PROTEIN"/>
    <property type="match status" value="1"/>
</dbReference>
<keyword evidence="4 5" id="KW-0472">Membrane</keyword>
<dbReference type="InterPro" id="IPR013714">
    <property type="entry name" value="Golgi_TVP15"/>
</dbReference>
<dbReference type="EMBL" id="HBEJ01017743">
    <property type="protein sequence ID" value="CAD8379102.1"/>
    <property type="molecule type" value="Transcribed_RNA"/>
</dbReference>
<keyword evidence="3 5" id="KW-1133">Transmembrane helix</keyword>
<protein>
    <submittedName>
        <fullName evidence="6">Uncharacterized protein</fullName>
    </submittedName>
</protein>
<proteinExistence type="predicted"/>
<dbReference type="Pfam" id="PF08507">
    <property type="entry name" value="COPI_assoc"/>
    <property type="match status" value="1"/>
</dbReference>
<feature type="transmembrane region" description="Helical" evidence="5">
    <location>
        <begin position="30"/>
        <end position="49"/>
    </location>
</feature>
<evidence type="ECO:0000256" key="5">
    <source>
        <dbReference type="SAM" id="Phobius"/>
    </source>
</evidence>
<feature type="transmembrane region" description="Helical" evidence="5">
    <location>
        <begin position="70"/>
        <end position="91"/>
    </location>
</feature>
<evidence type="ECO:0000256" key="2">
    <source>
        <dbReference type="ARBA" id="ARBA00022692"/>
    </source>
</evidence>
<feature type="transmembrane region" description="Helical" evidence="5">
    <location>
        <begin position="97"/>
        <end position="118"/>
    </location>
</feature>
<dbReference type="AlphaFoldDB" id="A0A7S0FT56"/>
<organism evidence="6">
    <name type="scientific">Minutocellus polymorphus</name>
    <dbReference type="NCBI Taxonomy" id="265543"/>
    <lineage>
        <taxon>Eukaryota</taxon>
        <taxon>Sar</taxon>
        <taxon>Stramenopiles</taxon>
        <taxon>Ochrophyta</taxon>
        <taxon>Bacillariophyta</taxon>
        <taxon>Mediophyceae</taxon>
        <taxon>Cymatosirophycidae</taxon>
        <taxon>Cymatosirales</taxon>
        <taxon>Cymatosiraceae</taxon>
        <taxon>Minutocellus</taxon>
    </lineage>
</organism>
<gene>
    <name evidence="6" type="ORF">MPOL1434_LOCUS10367</name>
</gene>
<evidence type="ECO:0000256" key="1">
    <source>
        <dbReference type="ARBA" id="ARBA00004141"/>
    </source>
</evidence>
<dbReference type="PANTHER" id="PTHR38894">
    <property type="entry name" value="TRANSMEMBRANE PROTEIN"/>
    <property type="match status" value="1"/>
</dbReference>
<accession>A0A7S0FT56</accession>
<name>A0A7S0FT56_9STRA</name>
<feature type="transmembrane region" description="Helical" evidence="5">
    <location>
        <begin position="7"/>
        <end position="24"/>
    </location>
</feature>
<evidence type="ECO:0000256" key="3">
    <source>
        <dbReference type="ARBA" id="ARBA00022989"/>
    </source>
</evidence>
<dbReference type="GO" id="GO:0016020">
    <property type="term" value="C:membrane"/>
    <property type="evidence" value="ECO:0007669"/>
    <property type="project" value="UniProtKB-SubCell"/>
</dbReference>
<evidence type="ECO:0000256" key="4">
    <source>
        <dbReference type="ARBA" id="ARBA00023136"/>
    </source>
</evidence>
<sequence length="142" mass="15687">MLSILNLLLCAGMMTLGILTLIEFQKGMDISEAFVAAYMILFAALLALYEFMWWSTIDAINKSMRKNFGFLYGIKGKAAYLIFVAFLTIGLESSIKWLRYTVGIAFLADGALHFFLLCSKPDLVSNYKSPTGGLTEGGDEVV</sequence>
<keyword evidence="2 5" id="KW-0812">Transmembrane</keyword>
<comment type="subcellular location">
    <subcellularLocation>
        <location evidence="1">Membrane</location>
        <topology evidence="1">Multi-pass membrane protein</topology>
    </subcellularLocation>
</comment>